<dbReference type="InterPro" id="IPR002252">
    <property type="entry name" value="Glyco_hydro_36"/>
</dbReference>
<gene>
    <name evidence="3" type="ORF">G4L39_05630</name>
</gene>
<comment type="caution">
    <text evidence="3">The sequence shown here is derived from an EMBL/GenBank/DDBJ whole genome shotgun (WGS) entry which is preliminary data.</text>
</comment>
<evidence type="ECO:0000256" key="2">
    <source>
        <dbReference type="ARBA" id="ARBA00023295"/>
    </source>
</evidence>
<evidence type="ECO:0000313" key="3">
    <source>
        <dbReference type="EMBL" id="NGO38876.1"/>
    </source>
</evidence>
<dbReference type="CDD" id="cd14791">
    <property type="entry name" value="GH36"/>
    <property type="match status" value="1"/>
</dbReference>
<keyword evidence="2" id="KW-0326">Glycosidase</keyword>
<dbReference type="SUPFAM" id="SSF51445">
    <property type="entry name" value="(Trans)glycosidases"/>
    <property type="match status" value="1"/>
</dbReference>
<organism evidence="3 4">
    <name type="scientific">Limisphaera ngatamarikiensis</name>
    <dbReference type="NCBI Taxonomy" id="1324935"/>
    <lineage>
        <taxon>Bacteria</taxon>
        <taxon>Pseudomonadati</taxon>
        <taxon>Verrucomicrobiota</taxon>
        <taxon>Verrucomicrobiia</taxon>
        <taxon>Limisphaerales</taxon>
        <taxon>Limisphaeraceae</taxon>
        <taxon>Limisphaera</taxon>
    </lineage>
</organism>
<dbReference type="GO" id="GO:0004557">
    <property type="term" value="F:alpha-galactosidase activity"/>
    <property type="evidence" value="ECO:0007669"/>
    <property type="project" value="InterPro"/>
</dbReference>
<dbReference type="InterPro" id="IPR013780">
    <property type="entry name" value="Glyco_hydro_b"/>
</dbReference>
<name>A0A6M1RGX8_9BACT</name>
<proteinExistence type="predicted"/>
<reference evidence="3 4" key="1">
    <citation type="submission" date="2020-02" db="EMBL/GenBank/DDBJ databases">
        <title>Draft genome sequence of Limisphaera ngatamarikiensis NGM72.4T, a thermophilic Verrucomicrobia grouped in subdivision 3.</title>
        <authorList>
            <person name="Carere C.R."/>
            <person name="Steen J."/>
            <person name="Hugenholtz P."/>
            <person name="Stott M.B."/>
        </authorList>
    </citation>
    <scope>NUCLEOTIDE SEQUENCE [LARGE SCALE GENOMIC DNA]</scope>
    <source>
        <strain evidence="3 4">NGM72.4</strain>
    </source>
</reference>
<dbReference type="RefSeq" id="WP_165106587.1">
    <property type="nucleotide sequence ID" value="NZ_JAAKYA010000036.1"/>
</dbReference>
<dbReference type="InterPro" id="IPR017853">
    <property type="entry name" value="GH"/>
</dbReference>
<dbReference type="Gene3D" id="2.60.40.1180">
    <property type="entry name" value="Golgi alpha-mannosidase II"/>
    <property type="match status" value="1"/>
</dbReference>
<sequence length="785" mass="87869">MNAGLGWIARARADICAGAMGILCLLPCGVLVAAAGPGPVAISNEVLTVQWDPTAGCIMLARQPEGGEFLRVRPGGPAVVGVERREVQDADLGRGQALELRQAGGGRFRLELYPGHAFVFGRVTYPSSMFEDGWLRRWELWEGTVSVATDPGAWRVLGTGGLASPDRSAGSYVWLAVARPQSRSGLVLGWITQDRGSGVWFPSQTTSGIEVRARLDYGRVQLDPGVEVRSETWAAGWFEDARLGLEQWADLVALRYRIRLPSQPSGYCTWYSRPHGGASDEVHLKQLAELAARELAPFGFQVVQIDDRWQAGFSTNGPRRNFTTHDPRGPYPSGMKAAADHLRSLGLVPGLWFMPFAGTWYDPWFAPHQDWFVRREDGSPYETVWGGTCLDLTHPGARDHVEAVTRRIVHEWGFRYLKLDGLWTGSATRQQYINSGYKEDFMGDARFHDPRRSNLEVLRDGLKLVRAAAGPDVFLLGCNAAQNMRAYAAAIGCVDAMRVGPDNGPEWDRLIRGPLFSSRQYFLNGRVWYNDPDPVYVRSAVPLEQARLICSWVNLSGNLWMNSDWLPDLPPERLDILKRTLPPHGHLARPVDLFEREPARIWVVRENSAGTGRVVVGLFNWDAEPWKADVPLAGLGLDPTRPWETYEFWEDRPGGRVQTRLQWEVPARACRVLMFRPAADHPQVLSTSRHVTQGLVDVQGETWEQSSRSLSGRSAIVRGDPYELRIVLPETTSFTDLPRVEIVLVTASGETFPVTPEPVRREGRLLRVRWRPDQGGTVRWRVQWP</sequence>
<dbReference type="Gene3D" id="3.20.20.70">
    <property type="entry name" value="Aldolase class I"/>
    <property type="match status" value="1"/>
</dbReference>
<dbReference type="SUPFAM" id="SSF51011">
    <property type="entry name" value="Glycosyl hydrolase domain"/>
    <property type="match status" value="1"/>
</dbReference>
<dbReference type="PANTHER" id="PTHR43053">
    <property type="entry name" value="GLYCOSIDASE FAMILY 31"/>
    <property type="match status" value="1"/>
</dbReference>
<evidence type="ECO:0000313" key="4">
    <source>
        <dbReference type="Proteomes" id="UP000477311"/>
    </source>
</evidence>
<accession>A0A6M1RGX8</accession>
<dbReference type="GO" id="GO:0016052">
    <property type="term" value="P:carbohydrate catabolic process"/>
    <property type="evidence" value="ECO:0007669"/>
    <property type="project" value="InterPro"/>
</dbReference>
<dbReference type="InterPro" id="IPR050985">
    <property type="entry name" value="Alpha-glycosidase_related"/>
</dbReference>
<dbReference type="Proteomes" id="UP000477311">
    <property type="component" value="Unassembled WGS sequence"/>
</dbReference>
<dbReference type="EMBL" id="JAAKYA010000036">
    <property type="protein sequence ID" value="NGO38876.1"/>
    <property type="molecule type" value="Genomic_DNA"/>
</dbReference>
<keyword evidence="4" id="KW-1185">Reference proteome</keyword>
<evidence type="ECO:0000256" key="1">
    <source>
        <dbReference type="ARBA" id="ARBA00022801"/>
    </source>
</evidence>
<dbReference type="InterPro" id="IPR013785">
    <property type="entry name" value="Aldolase_TIM"/>
</dbReference>
<keyword evidence="1" id="KW-0378">Hydrolase</keyword>
<protein>
    <submittedName>
        <fullName evidence="3">Alpha-galactosidase</fullName>
    </submittedName>
</protein>
<dbReference type="AlphaFoldDB" id="A0A6M1RGX8"/>
<dbReference type="PANTHER" id="PTHR43053:SF3">
    <property type="entry name" value="ALPHA-GALACTOSIDASE C-RELATED"/>
    <property type="match status" value="1"/>
</dbReference>